<evidence type="ECO:0000256" key="2">
    <source>
        <dbReference type="ARBA" id="ARBA00022448"/>
    </source>
</evidence>
<evidence type="ECO:0000313" key="9">
    <source>
        <dbReference type="EMBL" id="MCM2437755.1"/>
    </source>
</evidence>
<feature type="transmembrane region" description="Helical" evidence="7">
    <location>
        <begin position="193"/>
        <end position="213"/>
    </location>
</feature>
<evidence type="ECO:0000256" key="7">
    <source>
        <dbReference type="SAM" id="Phobius"/>
    </source>
</evidence>
<dbReference type="PANTHER" id="PTHR42718:SF46">
    <property type="entry name" value="BLR6921 PROTEIN"/>
    <property type="match status" value="1"/>
</dbReference>
<feature type="transmembrane region" description="Helical" evidence="7">
    <location>
        <begin position="73"/>
        <end position="99"/>
    </location>
</feature>
<feature type="transmembrane region" description="Helical" evidence="7">
    <location>
        <begin position="161"/>
        <end position="181"/>
    </location>
</feature>
<dbReference type="InterPro" id="IPR036259">
    <property type="entry name" value="MFS_trans_sf"/>
</dbReference>
<feature type="transmembrane region" description="Helical" evidence="7">
    <location>
        <begin position="225"/>
        <end position="242"/>
    </location>
</feature>
<feature type="transmembrane region" description="Helical" evidence="7">
    <location>
        <begin position="263"/>
        <end position="285"/>
    </location>
</feature>
<keyword evidence="10" id="KW-1185">Reference proteome</keyword>
<dbReference type="CDD" id="cd17321">
    <property type="entry name" value="MFS_MMR_MDR_like"/>
    <property type="match status" value="1"/>
</dbReference>
<dbReference type="InterPro" id="IPR004638">
    <property type="entry name" value="EmrB-like"/>
</dbReference>
<dbReference type="PROSITE" id="PS00216">
    <property type="entry name" value="SUGAR_TRANSPORT_1"/>
    <property type="match status" value="1"/>
</dbReference>
<dbReference type="Proteomes" id="UP001057481">
    <property type="component" value="Unassembled WGS sequence"/>
</dbReference>
<reference evidence="9" key="1">
    <citation type="submission" date="2021-04" db="EMBL/GenBank/DDBJ databases">
        <title>Taxonomic assessment of Weissella genus.</title>
        <authorList>
            <person name="Fanelli F."/>
            <person name="Chieffi D."/>
            <person name="Dell'Aquila A."/>
            <person name="Gyu-Sung C."/>
            <person name="Franz C.M.A.P."/>
            <person name="Fusco V."/>
        </authorList>
    </citation>
    <scope>NUCLEOTIDE SEQUENCE</scope>
    <source>
        <strain evidence="9">LMG 25373</strain>
    </source>
</reference>
<sequence>MVKKIAGIIGLTLAMFMGVLDSTIVNMALPKIQNHFSTTLTSVSWISTTYVLALSIFMITSAKLADQYGRKKIMLLGLLIFTSFSMSCIWAPTLLWLIVFRFFQGLGGAMITPLVMPIGIELVGKEKMPLIASVVGAVTGLAAAGGPPLGGLIIQYLHWKWIFAINLPIGLITIFLIIFCINESYDNTISKKIDFIGVLLLSGGILGIVFGLLKGQSYDWQSTKIIASLCTGIILLILFTIVELQVKEPLIELTLFKERTFSASTFICFISGMVLVCPIIIFNYYLQEVLNYEPLHATSIIAVLSLTVFFMMPLGTYIAQRTNYIFINLVGLLLITASLLEMTLITNKTSDGVLITFMILNGTGFGFMSQTIVSSIRFLPAEKSGIGSGIINSSRQLGTCLGIALLVALLNVGVNSAKLQTKNYGENIVNKARVSKDVKVKFNSLLKTAYSADSNQKKLTTQKNALLSAMQRTDNLVIPTKKNLYYRNYLSLDKIEHHLIQTQNNELLPFIEKNKIEIQLTAQASVVSALKDKIHDKQIIQVTKAFRFVYLMGALISFLTLPISFFTDRKIKQL</sequence>
<dbReference type="Gene3D" id="1.20.1250.20">
    <property type="entry name" value="MFS general substrate transporter like domains"/>
    <property type="match status" value="1"/>
</dbReference>
<evidence type="ECO:0000256" key="5">
    <source>
        <dbReference type="ARBA" id="ARBA00022989"/>
    </source>
</evidence>
<keyword evidence="4 7" id="KW-0812">Transmembrane</keyword>
<accession>A0ABT0VMK3</accession>
<dbReference type="PROSITE" id="PS50850">
    <property type="entry name" value="MFS"/>
    <property type="match status" value="1"/>
</dbReference>
<keyword evidence="5 7" id="KW-1133">Transmembrane helix</keyword>
<keyword evidence="2" id="KW-0813">Transport</keyword>
<proteinExistence type="predicted"/>
<evidence type="ECO:0000256" key="3">
    <source>
        <dbReference type="ARBA" id="ARBA00022475"/>
    </source>
</evidence>
<dbReference type="SUPFAM" id="SSF103473">
    <property type="entry name" value="MFS general substrate transporter"/>
    <property type="match status" value="2"/>
</dbReference>
<feature type="transmembrane region" description="Helical" evidence="7">
    <location>
        <begin position="548"/>
        <end position="567"/>
    </location>
</feature>
<feature type="domain" description="Major facilitator superfamily (MFS) profile" evidence="8">
    <location>
        <begin position="7"/>
        <end position="455"/>
    </location>
</feature>
<feature type="transmembrane region" description="Helical" evidence="7">
    <location>
        <begin position="105"/>
        <end position="123"/>
    </location>
</feature>
<feature type="transmembrane region" description="Helical" evidence="7">
    <location>
        <begin position="130"/>
        <end position="149"/>
    </location>
</feature>
<dbReference type="NCBIfam" id="TIGR00711">
    <property type="entry name" value="efflux_EmrB"/>
    <property type="match status" value="1"/>
</dbReference>
<feature type="transmembrane region" description="Helical" evidence="7">
    <location>
        <begin position="43"/>
        <end position="61"/>
    </location>
</feature>
<organism evidence="9 10">
    <name type="scientific">Periweissella beninensis</name>
    <dbReference type="NCBI Taxonomy" id="504936"/>
    <lineage>
        <taxon>Bacteria</taxon>
        <taxon>Bacillati</taxon>
        <taxon>Bacillota</taxon>
        <taxon>Bacilli</taxon>
        <taxon>Lactobacillales</taxon>
        <taxon>Lactobacillaceae</taxon>
        <taxon>Periweissella</taxon>
    </lineage>
</organism>
<dbReference type="InterPro" id="IPR020846">
    <property type="entry name" value="MFS_dom"/>
</dbReference>
<name>A0ABT0VMK3_9LACO</name>
<dbReference type="Gene3D" id="1.20.1720.10">
    <property type="entry name" value="Multidrug resistance protein D"/>
    <property type="match status" value="1"/>
</dbReference>
<evidence type="ECO:0000313" key="10">
    <source>
        <dbReference type="Proteomes" id="UP001057481"/>
    </source>
</evidence>
<dbReference type="InterPro" id="IPR005829">
    <property type="entry name" value="Sugar_transporter_CS"/>
</dbReference>
<evidence type="ECO:0000256" key="4">
    <source>
        <dbReference type="ARBA" id="ARBA00022692"/>
    </source>
</evidence>
<dbReference type="PANTHER" id="PTHR42718">
    <property type="entry name" value="MAJOR FACILITATOR SUPERFAMILY MULTIDRUG TRANSPORTER MFSC"/>
    <property type="match status" value="1"/>
</dbReference>
<gene>
    <name evidence="9" type="ORF">KAK10_07515</name>
</gene>
<comment type="subcellular location">
    <subcellularLocation>
        <location evidence="1">Cell membrane</location>
        <topology evidence="1">Multi-pass membrane protein</topology>
    </subcellularLocation>
</comment>
<dbReference type="Pfam" id="PF07690">
    <property type="entry name" value="MFS_1"/>
    <property type="match status" value="1"/>
</dbReference>
<feature type="transmembrane region" description="Helical" evidence="7">
    <location>
        <begin position="325"/>
        <end position="346"/>
    </location>
</feature>
<keyword evidence="3" id="KW-1003">Cell membrane</keyword>
<dbReference type="RefSeq" id="WP_205144429.1">
    <property type="nucleotide sequence ID" value="NZ_JAFBDN010000047.1"/>
</dbReference>
<feature type="transmembrane region" description="Helical" evidence="7">
    <location>
        <begin position="297"/>
        <end position="318"/>
    </location>
</feature>
<keyword evidence="6 7" id="KW-0472">Membrane</keyword>
<protein>
    <submittedName>
        <fullName evidence="9">MFS transporter</fullName>
    </submittedName>
</protein>
<dbReference type="EMBL" id="JAGMVS010000067">
    <property type="protein sequence ID" value="MCM2437755.1"/>
    <property type="molecule type" value="Genomic_DNA"/>
</dbReference>
<evidence type="ECO:0000259" key="8">
    <source>
        <dbReference type="PROSITE" id="PS50850"/>
    </source>
</evidence>
<dbReference type="InterPro" id="IPR011701">
    <property type="entry name" value="MFS"/>
</dbReference>
<evidence type="ECO:0000256" key="6">
    <source>
        <dbReference type="ARBA" id="ARBA00023136"/>
    </source>
</evidence>
<feature type="transmembrane region" description="Helical" evidence="7">
    <location>
        <begin position="352"/>
        <end position="376"/>
    </location>
</feature>
<comment type="caution">
    <text evidence="9">The sequence shown here is derived from an EMBL/GenBank/DDBJ whole genome shotgun (WGS) entry which is preliminary data.</text>
</comment>
<dbReference type="PRINTS" id="PR01036">
    <property type="entry name" value="TCRTETB"/>
</dbReference>
<evidence type="ECO:0000256" key="1">
    <source>
        <dbReference type="ARBA" id="ARBA00004651"/>
    </source>
</evidence>